<comment type="similarity">
    <text evidence="1 7">Belongs to the MinC family.</text>
</comment>
<dbReference type="KEGG" id="bacg:D2962_10485"/>
<dbReference type="Gene3D" id="2.160.20.70">
    <property type="match status" value="1"/>
</dbReference>
<dbReference type="SUPFAM" id="SSF63848">
    <property type="entry name" value="Cell-division inhibitor MinC, C-terminal domain"/>
    <property type="match status" value="1"/>
</dbReference>
<keyword evidence="11" id="KW-1185">Reference proteome</keyword>
<dbReference type="RefSeq" id="WP_120765902.1">
    <property type="nucleotide sequence ID" value="NZ_CP033169.1"/>
</dbReference>
<feature type="domain" description="Septum formation inhibitor MinC C-terminal" evidence="8">
    <location>
        <begin position="98"/>
        <end position="197"/>
    </location>
</feature>
<dbReference type="Gene3D" id="3.30.160.540">
    <property type="match status" value="1"/>
</dbReference>
<evidence type="ECO:0000256" key="1">
    <source>
        <dbReference type="ARBA" id="ARBA00006291"/>
    </source>
</evidence>
<evidence type="ECO:0000256" key="6">
    <source>
        <dbReference type="ARBA" id="ARBA00046874"/>
    </source>
</evidence>
<dbReference type="GO" id="GO:0051302">
    <property type="term" value="P:regulation of cell division"/>
    <property type="evidence" value="ECO:0007669"/>
    <property type="project" value="InterPro"/>
</dbReference>
<dbReference type="InterPro" id="IPR013033">
    <property type="entry name" value="MinC"/>
</dbReference>
<organism evidence="10 11">
    <name type="scientific">Biomaibacter acetigenes</name>
    <dbReference type="NCBI Taxonomy" id="2316383"/>
    <lineage>
        <taxon>Bacteria</taxon>
        <taxon>Bacillati</taxon>
        <taxon>Bacillota</taxon>
        <taxon>Clostridia</taxon>
        <taxon>Thermosediminibacterales</taxon>
        <taxon>Tepidanaerobacteraceae</taxon>
        <taxon>Biomaibacter</taxon>
    </lineage>
</organism>
<keyword evidence="3 7" id="KW-0717">Septation</keyword>
<dbReference type="GO" id="GO:1901891">
    <property type="term" value="P:regulation of cell septum assembly"/>
    <property type="evidence" value="ECO:0007669"/>
    <property type="project" value="InterPro"/>
</dbReference>
<dbReference type="InterPro" id="IPR005526">
    <property type="entry name" value="Septum_form_inhib_MinC_C"/>
</dbReference>
<name>A0A3G2R6E7_9FIRM</name>
<protein>
    <recommendedName>
        <fullName evidence="7">Probable septum site-determining protein MinC</fullName>
    </recommendedName>
</protein>
<dbReference type="HAMAP" id="MF_00267">
    <property type="entry name" value="MinC"/>
    <property type="match status" value="1"/>
</dbReference>
<dbReference type="InterPro" id="IPR016098">
    <property type="entry name" value="CAP/MinC_C"/>
</dbReference>
<comment type="function">
    <text evidence="5 7">Cell division inhibitor that blocks the formation of polar Z ring septums. Rapidly oscillates between the poles of the cell to destabilize FtsZ filaments that have formed before they mature into polar Z rings. Prevents FtsZ polymerization.</text>
</comment>
<dbReference type="EMBL" id="CP033169">
    <property type="protein sequence ID" value="AYO30976.1"/>
    <property type="molecule type" value="Genomic_DNA"/>
</dbReference>
<evidence type="ECO:0000259" key="8">
    <source>
        <dbReference type="Pfam" id="PF03775"/>
    </source>
</evidence>
<dbReference type="InterPro" id="IPR036145">
    <property type="entry name" value="MinC_C_sf"/>
</dbReference>
<evidence type="ECO:0000313" key="10">
    <source>
        <dbReference type="EMBL" id="AYO30976.1"/>
    </source>
</evidence>
<dbReference type="GO" id="GO:0000917">
    <property type="term" value="P:division septum assembly"/>
    <property type="evidence" value="ECO:0007669"/>
    <property type="project" value="UniProtKB-KW"/>
</dbReference>
<accession>A0A3G2R6E7</accession>
<keyword evidence="2 7" id="KW-0132">Cell division</keyword>
<dbReference type="PANTHER" id="PTHR34108:SF1">
    <property type="entry name" value="SEPTUM SITE-DETERMINING PROTEIN MINC"/>
    <property type="match status" value="1"/>
</dbReference>
<dbReference type="Proteomes" id="UP000280960">
    <property type="component" value="Chromosome"/>
</dbReference>
<proteinExistence type="inferred from homology"/>
<keyword evidence="4 7" id="KW-0131">Cell cycle</keyword>
<evidence type="ECO:0000256" key="5">
    <source>
        <dbReference type="ARBA" id="ARBA00025606"/>
    </source>
</evidence>
<evidence type="ECO:0000256" key="2">
    <source>
        <dbReference type="ARBA" id="ARBA00022618"/>
    </source>
</evidence>
<evidence type="ECO:0000256" key="4">
    <source>
        <dbReference type="ARBA" id="ARBA00023306"/>
    </source>
</evidence>
<dbReference type="Pfam" id="PF05209">
    <property type="entry name" value="MinC_N"/>
    <property type="match status" value="1"/>
</dbReference>
<comment type="subunit">
    <text evidence="6 7">Interacts with MinD and FtsZ.</text>
</comment>
<gene>
    <name evidence="7 10" type="primary">minC</name>
    <name evidence="10" type="ORF">D2962_10485</name>
</gene>
<sequence>MAIEPVIIKGNRDGISIILEKCADFESTKNAIYEKLKSGKDFFAGSRAHIKVKNGTLSPEEYMNLEQLLKEFDMSLQKQAPPKTFIFPRQSRNRILLLKKTVRSGQKISYKGTIVILGDVNPGSEIVAAGDILVMGVLRGMAHAGARGDMSAIVAAFRLQPTQLRIAGIISRPPEEKQEVPQFPEIARLKDKAIIIEPYYQLNFESIKRKQEGIK</sequence>
<dbReference type="AlphaFoldDB" id="A0A3G2R6E7"/>
<feature type="domain" description="Septum formation inhibitor MinC N-terminal" evidence="9">
    <location>
        <begin position="6"/>
        <end position="75"/>
    </location>
</feature>
<dbReference type="NCBIfam" id="TIGR01222">
    <property type="entry name" value="minC"/>
    <property type="match status" value="1"/>
</dbReference>
<evidence type="ECO:0000313" key="11">
    <source>
        <dbReference type="Proteomes" id="UP000280960"/>
    </source>
</evidence>
<dbReference type="Pfam" id="PF03775">
    <property type="entry name" value="MinC_C"/>
    <property type="match status" value="1"/>
</dbReference>
<evidence type="ECO:0000256" key="3">
    <source>
        <dbReference type="ARBA" id="ARBA00023210"/>
    </source>
</evidence>
<dbReference type="GO" id="GO:0000902">
    <property type="term" value="P:cell morphogenesis"/>
    <property type="evidence" value="ECO:0007669"/>
    <property type="project" value="InterPro"/>
</dbReference>
<evidence type="ECO:0000256" key="7">
    <source>
        <dbReference type="HAMAP-Rule" id="MF_00267"/>
    </source>
</evidence>
<reference evidence="10 11" key="1">
    <citation type="submission" date="2018-10" db="EMBL/GenBank/DDBJ databases">
        <authorList>
            <person name="Zhang X."/>
        </authorList>
    </citation>
    <scope>NUCLEOTIDE SEQUENCE [LARGE SCALE GENOMIC DNA]</scope>
    <source>
        <strain evidence="10 11">SK-G1</strain>
    </source>
</reference>
<dbReference type="InterPro" id="IPR007874">
    <property type="entry name" value="MinC_N"/>
</dbReference>
<dbReference type="PANTHER" id="PTHR34108">
    <property type="entry name" value="SEPTUM SITE-DETERMINING PROTEIN MINC"/>
    <property type="match status" value="1"/>
</dbReference>
<evidence type="ECO:0000259" key="9">
    <source>
        <dbReference type="Pfam" id="PF05209"/>
    </source>
</evidence>